<protein>
    <recommendedName>
        <fullName evidence="8">DNA 3'-5' helicase</fullName>
        <ecNumber evidence="8">5.6.2.4</ecNumber>
    </recommendedName>
</protein>
<dbReference type="PANTHER" id="PTHR11274:SF0">
    <property type="entry name" value="GENERAL TRANSCRIPTION AND DNA REPAIR FACTOR IIH HELICASE SUBUNIT XPB"/>
    <property type="match status" value="1"/>
</dbReference>
<dbReference type="SUPFAM" id="SSF52540">
    <property type="entry name" value="P-loop containing nucleoside triphosphate hydrolases"/>
    <property type="match status" value="1"/>
</dbReference>
<dbReference type="Proteomes" id="UP000249890">
    <property type="component" value="Chromosome"/>
</dbReference>
<comment type="similarity">
    <text evidence="1">Belongs to the helicase family. RAD25/XPB subfamily.</text>
</comment>
<dbReference type="PROSITE" id="PS51192">
    <property type="entry name" value="HELICASE_ATP_BIND_1"/>
    <property type="match status" value="1"/>
</dbReference>
<dbReference type="AlphaFoldDB" id="A0A2Z2KFV6"/>
<dbReference type="EMBL" id="CP021780">
    <property type="protein sequence ID" value="ASA21029.1"/>
    <property type="molecule type" value="Genomic_DNA"/>
</dbReference>
<evidence type="ECO:0000259" key="10">
    <source>
        <dbReference type="PROSITE" id="PS51192"/>
    </source>
</evidence>
<dbReference type="InterPro" id="IPR014001">
    <property type="entry name" value="Helicase_ATP-bd"/>
</dbReference>
<keyword evidence="3" id="KW-0378">Hydrolase</keyword>
<dbReference type="GO" id="GO:0016787">
    <property type="term" value="F:hydrolase activity"/>
    <property type="evidence" value="ECO:0007669"/>
    <property type="project" value="UniProtKB-KW"/>
</dbReference>
<gene>
    <name evidence="12" type="ORF">B9T62_09660</name>
</gene>
<dbReference type="GO" id="GO:0005524">
    <property type="term" value="F:ATP binding"/>
    <property type="evidence" value="ECO:0007669"/>
    <property type="project" value="UniProtKB-KW"/>
</dbReference>
<dbReference type="NCBIfam" id="NF045503">
    <property type="entry name" value="repair_heli_XPB"/>
    <property type="match status" value="1"/>
</dbReference>
<organism evidence="12 13">
    <name type="scientific">Paenibacillus donghaensis</name>
    <dbReference type="NCBI Taxonomy" id="414771"/>
    <lineage>
        <taxon>Bacteria</taxon>
        <taxon>Bacillati</taxon>
        <taxon>Bacillota</taxon>
        <taxon>Bacilli</taxon>
        <taxon>Bacillales</taxon>
        <taxon>Paenibacillaceae</taxon>
        <taxon>Paenibacillus</taxon>
    </lineage>
</organism>
<keyword evidence="6" id="KW-0413">Isomerase</keyword>
<accession>A0A2Z2KFV6</accession>
<reference evidence="12 13" key="1">
    <citation type="submission" date="2017-06" db="EMBL/GenBank/DDBJ databases">
        <title>Complete genome sequence of Paenibacillus donghaensis KCTC 13049T isolated from East Sea sediment, South Korea.</title>
        <authorList>
            <person name="Jung B.K."/>
            <person name="Hong S.-J."/>
            <person name="Shin J.-H."/>
        </authorList>
    </citation>
    <scope>NUCLEOTIDE SEQUENCE [LARGE SCALE GENOMIC DNA]</scope>
    <source>
        <strain evidence="12 13">KCTC 13049</strain>
    </source>
</reference>
<dbReference type="InterPro" id="IPR050615">
    <property type="entry name" value="ATP-dep_DNA_Helicase"/>
</dbReference>
<dbReference type="OrthoDB" id="9802848at2"/>
<keyword evidence="2" id="KW-0547">Nucleotide-binding</keyword>
<dbReference type="PROSITE" id="PS51194">
    <property type="entry name" value="HELICASE_CTER"/>
    <property type="match status" value="1"/>
</dbReference>
<dbReference type="Gene3D" id="3.40.50.300">
    <property type="entry name" value="P-loop containing nucleotide triphosphate hydrolases"/>
    <property type="match status" value="2"/>
</dbReference>
<dbReference type="PRINTS" id="PR00851">
    <property type="entry name" value="XRODRMPGMNTB"/>
</dbReference>
<sequence>MELRDYQVEAVRQFQGLEGSGVVVLPCGAGKTLVGLAVLEKLQCETLILTSNTTSVRQWMEELLLRTDLAADAVGEYSGEKRQVRPVTIATYQILTHRRSKDGDFLHINLFNERNWGLIIYDEVHLLPAPVFRATADIQATRRLGLTATLVREDGREGDVFSLIGPKRYDLPWKELEQQGWIATVECVEVLVPMDRELKQRYIHAEPKERFRLAAVNPAKAAAARQIVNEHAGSSILIIGQYLDQLSELAELFQAPLITGQTTQQERGRLFAAFNADEIRLLVVSKVANFAVNLPDAAVAVEVSGAFGSRQEEAQRLGRILRPKPGENRSFFYSLVTVDSREQDFAAHRRMFLTEQGYEYEIRSLAAGQEAL</sequence>
<dbReference type="GO" id="GO:0003677">
    <property type="term" value="F:DNA binding"/>
    <property type="evidence" value="ECO:0007669"/>
    <property type="project" value="InterPro"/>
</dbReference>
<keyword evidence="5" id="KW-0067">ATP-binding</keyword>
<evidence type="ECO:0000313" key="13">
    <source>
        <dbReference type="Proteomes" id="UP000249890"/>
    </source>
</evidence>
<proteinExistence type="inferred from homology"/>
<dbReference type="EC" id="5.6.2.4" evidence="8"/>
<keyword evidence="13" id="KW-1185">Reference proteome</keyword>
<evidence type="ECO:0000259" key="11">
    <source>
        <dbReference type="PROSITE" id="PS51194"/>
    </source>
</evidence>
<dbReference type="GO" id="GO:0043138">
    <property type="term" value="F:3'-5' DNA helicase activity"/>
    <property type="evidence" value="ECO:0007669"/>
    <property type="project" value="UniProtKB-EC"/>
</dbReference>
<evidence type="ECO:0000313" key="12">
    <source>
        <dbReference type="EMBL" id="ASA21029.1"/>
    </source>
</evidence>
<evidence type="ECO:0000256" key="9">
    <source>
        <dbReference type="ARBA" id="ARBA00048988"/>
    </source>
</evidence>
<evidence type="ECO:0000256" key="7">
    <source>
        <dbReference type="ARBA" id="ARBA00034617"/>
    </source>
</evidence>
<evidence type="ECO:0000256" key="3">
    <source>
        <dbReference type="ARBA" id="ARBA00022801"/>
    </source>
</evidence>
<dbReference type="InterPro" id="IPR032438">
    <property type="entry name" value="ERCC3_RAD25_C"/>
</dbReference>
<dbReference type="KEGG" id="pdh:B9T62_09660"/>
<evidence type="ECO:0000256" key="4">
    <source>
        <dbReference type="ARBA" id="ARBA00022806"/>
    </source>
</evidence>
<evidence type="ECO:0000256" key="2">
    <source>
        <dbReference type="ARBA" id="ARBA00022741"/>
    </source>
</evidence>
<feature type="domain" description="Helicase C-terminal" evidence="11">
    <location>
        <begin position="197"/>
        <end position="372"/>
    </location>
</feature>
<dbReference type="InterPro" id="IPR001650">
    <property type="entry name" value="Helicase_C-like"/>
</dbReference>
<evidence type="ECO:0000256" key="8">
    <source>
        <dbReference type="ARBA" id="ARBA00034808"/>
    </source>
</evidence>
<name>A0A2Z2KFV6_9BACL</name>
<dbReference type="InterPro" id="IPR006935">
    <property type="entry name" value="Helicase/UvrB_N"/>
</dbReference>
<evidence type="ECO:0000256" key="6">
    <source>
        <dbReference type="ARBA" id="ARBA00023235"/>
    </source>
</evidence>
<evidence type="ECO:0000256" key="5">
    <source>
        <dbReference type="ARBA" id="ARBA00022840"/>
    </source>
</evidence>
<dbReference type="Pfam" id="PF16203">
    <property type="entry name" value="ERCC3_RAD25_C"/>
    <property type="match status" value="1"/>
</dbReference>
<dbReference type="Pfam" id="PF04851">
    <property type="entry name" value="ResIII"/>
    <property type="match status" value="1"/>
</dbReference>
<comment type="catalytic activity">
    <reaction evidence="7">
        <text>Couples ATP hydrolysis with the unwinding of duplex DNA by translocating in the 3'-5' direction.</text>
        <dbReference type="EC" id="5.6.2.4"/>
    </reaction>
</comment>
<feature type="domain" description="Helicase ATP-binding" evidence="10">
    <location>
        <begin position="12"/>
        <end position="168"/>
    </location>
</feature>
<dbReference type="PANTHER" id="PTHR11274">
    <property type="entry name" value="RAD25/XP-B DNA REPAIR HELICASE"/>
    <property type="match status" value="1"/>
</dbReference>
<dbReference type="SMART" id="SM00490">
    <property type="entry name" value="HELICc"/>
    <property type="match status" value="1"/>
</dbReference>
<comment type="catalytic activity">
    <reaction evidence="9">
        <text>ATP + H2O = ADP + phosphate + H(+)</text>
        <dbReference type="Rhea" id="RHEA:13065"/>
        <dbReference type="ChEBI" id="CHEBI:15377"/>
        <dbReference type="ChEBI" id="CHEBI:15378"/>
        <dbReference type="ChEBI" id="CHEBI:30616"/>
        <dbReference type="ChEBI" id="CHEBI:43474"/>
        <dbReference type="ChEBI" id="CHEBI:456216"/>
        <dbReference type="EC" id="5.6.2.4"/>
    </reaction>
</comment>
<keyword evidence="4" id="KW-0347">Helicase</keyword>
<evidence type="ECO:0000256" key="1">
    <source>
        <dbReference type="ARBA" id="ARBA00006637"/>
    </source>
</evidence>
<dbReference type="InterPro" id="IPR027417">
    <property type="entry name" value="P-loop_NTPase"/>
</dbReference>
<dbReference type="SMART" id="SM00487">
    <property type="entry name" value="DEXDc"/>
    <property type="match status" value="1"/>
</dbReference>